<feature type="domain" description="SAF" evidence="3">
    <location>
        <begin position="144"/>
        <end position="206"/>
    </location>
</feature>
<proteinExistence type="predicted"/>
<evidence type="ECO:0000256" key="2">
    <source>
        <dbReference type="SAM" id="Phobius"/>
    </source>
</evidence>
<keyword evidence="2" id="KW-0812">Transmembrane</keyword>
<organism evidence="4 5">
    <name type="scientific">Arachnia propionica</name>
    <dbReference type="NCBI Taxonomy" id="1750"/>
    <lineage>
        <taxon>Bacteria</taxon>
        <taxon>Bacillati</taxon>
        <taxon>Actinomycetota</taxon>
        <taxon>Actinomycetes</taxon>
        <taxon>Propionibacteriales</taxon>
        <taxon>Propionibacteriaceae</taxon>
        <taxon>Arachnia</taxon>
    </lineage>
</organism>
<dbReference type="InterPro" id="IPR013974">
    <property type="entry name" value="SAF"/>
</dbReference>
<keyword evidence="5" id="KW-1185">Reference proteome</keyword>
<feature type="transmembrane region" description="Helical" evidence="2">
    <location>
        <begin position="118"/>
        <end position="137"/>
    </location>
</feature>
<dbReference type="SMART" id="SM00858">
    <property type="entry name" value="SAF"/>
    <property type="match status" value="1"/>
</dbReference>
<feature type="region of interest" description="Disordered" evidence="1">
    <location>
        <begin position="66"/>
        <end position="109"/>
    </location>
</feature>
<sequence>MSLRISHLLPSVLSSLVGFSLKRNTYSSIRRDLAIRRITPRPQGKKVNSWLTLHARSPRRVNFRQREGAENLPFPGNSCTGTGRPHAFRHNERDNDVTEPSATRPEGVQLRARRSPRLIALGVLLIVLGALGAAALYTTATGHRQAVAMANDVTRGQEIRSSDLTVRELPGDQEGGLDPREMDDLIGKQALFDLPAGSFPAKRHVAARSFPEGNVTMGLKLGPGRMPNAPLVPGQRIQLVDLKEGVLMAEAVVAALPEKLPDGATWLLDISLPADKAPLMATRAAADQVALFVLQES</sequence>
<dbReference type="AlphaFoldDB" id="A0A448MWK7"/>
<protein>
    <recommendedName>
        <fullName evidence="3">SAF domain-containing protein</fullName>
    </recommendedName>
</protein>
<evidence type="ECO:0000259" key="3">
    <source>
        <dbReference type="SMART" id="SM00858"/>
    </source>
</evidence>
<keyword evidence="2" id="KW-1133">Transmembrane helix</keyword>
<dbReference type="EMBL" id="LR134406">
    <property type="protein sequence ID" value="VEH69547.1"/>
    <property type="molecule type" value="Genomic_DNA"/>
</dbReference>
<name>A0A448MWK7_9ACTN</name>
<evidence type="ECO:0000313" key="4">
    <source>
        <dbReference type="EMBL" id="VEH69547.1"/>
    </source>
</evidence>
<dbReference type="InterPro" id="IPR036732">
    <property type="entry name" value="AFP_Neu5c_C_sf"/>
</dbReference>
<accession>A0A448MWK7</accession>
<dbReference type="SUPFAM" id="SSF51269">
    <property type="entry name" value="AFP III-like domain"/>
    <property type="match status" value="1"/>
</dbReference>
<evidence type="ECO:0000313" key="5">
    <source>
        <dbReference type="Proteomes" id="UP000273044"/>
    </source>
</evidence>
<keyword evidence="2" id="KW-0472">Membrane</keyword>
<evidence type="ECO:0000256" key="1">
    <source>
        <dbReference type="SAM" id="MobiDB-lite"/>
    </source>
</evidence>
<gene>
    <name evidence="4" type="ORF">NCTC12967_00819</name>
</gene>
<reference evidence="4 5" key="1">
    <citation type="submission" date="2018-12" db="EMBL/GenBank/DDBJ databases">
        <authorList>
            <consortium name="Pathogen Informatics"/>
        </authorList>
    </citation>
    <scope>NUCLEOTIDE SEQUENCE [LARGE SCALE GENOMIC DNA]</scope>
    <source>
        <strain evidence="4 5">NCTC12967</strain>
    </source>
</reference>
<dbReference type="Proteomes" id="UP000273044">
    <property type="component" value="Chromosome"/>
</dbReference>